<dbReference type="KEGG" id="mde:101897427"/>
<keyword evidence="11" id="KW-0472">Membrane</keyword>
<keyword evidence="8" id="KW-0256">Endoplasmic reticulum</keyword>
<dbReference type="UniPathway" id="UPA00378"/>
<dbReference type="AlphaFoldDB" id="A0A1I8M0Z0"/>
<keyword evidence="6" id="KW-0808">Transferase</keyword>
<keyword evidence="9" id="KW-0460">Magnesium</keyword>
<evidence type="ECO:0000256" key="9">
    <source>
        <dbReference type="ARBA" id="ARBA00022842"/>
    </source>
</evidence>
<dbReference type="GO" id="GO:0005789">
    <property type="term" value="C:endoplasmic reticulum membrane"/>
    <property type="evidence" value="ECO:0007669"/>
    <property type="project" value="UniProtKB-SubCell"/>
</dbReference>
<evidence type="ECO:0000256" key="10">
    <source>
        <dbReference type="ARBA" id="ARBA00022989"/>
    </source>
</evidence>
<comment type="catalytic activity">
    <reaction evidence="12">
        <text>n isopentenyl diphosphate + (2E,6E)-farnesyl diphosphate = a di-trans,poly-cis-polyprenyl diphosphate + n diphosphate</text>
        <dbReference type="Rhea" id="RHEA:53008"/>
        <dbReference type="Rhea" id="RHEA-COMP:19494"/>
        <dbReference type="ChEBI" id="CHEBI:33019"/>
        <dbReference type="ChEBI" id="CHEBI:128769"/>
        <dbReference type="ChEBI" id="CHEBI:136960"/>
        <dbReference type="ChEBI" id="CHEBI:175763"/>
        <dbReference type="EC" id="2.5.1.87"/>
    </reaction>
</comment>
<dbReference type="eggNOG" id="KOG2818">
    <property type="taxonomic scope" value="Eukaryota"/>
</dbReference>
<sequence length="309" mass="36176">MEILVKRICRFLWQILHFLFSLYEVCLWVRLRIIAFALWSYDLCQTQTKRQQKEHDFLKHCKRQLSKIPKHLNLIIGPEIHGEVNEELLSRLFTYALYMNIECVSFYDTRLLGQKAESNTRVIDLCKVKCPSGWKSKNLDDHRAVWYSAKSELSNGVNRSNGCVPTPLSNGCSKATTTNGHISTTNGSTNESCSSLMIYQIQPKDNHSLIADVCRNLFRERHTSEIQQLLQQRPQLTKRIDTDLQHYLQALSEPELSIVFSETLCTYGTLPWHTRFTEFQRYPRGKYFDAESFATILYKYSRCEQRWGK</sequence>
<keyword evidence="10" id="KW-1133">Transmembrane helix</keyword>
<dbReference type="GO" id="GO:1904423">
    <property type="term" value="C:dehydrodolichyl diphosphate synthase complex"/>
    <property type="evidence" value="ECO:0007669"/>
    <property type="project" value="InterPro"/>
</dbReference>
<reference evidence="13" key="1">
    <citation type="submission" date="2020-05" db="UniProtKB">
        <authorList>
            <consortium name="EnsemblMetazoa"/>
        </authorList>
    </citation>
    <scope>IDENTIFICATION</scope>
    <source>
        <strain evidence="13">Aabys</strain>
    </source>
</reference>
<evidence type="ECO:0000313" key="13">
    <source>
        <dbReference type="EnsemblMetazoa" id="MDOA000152-PA"/>
    </source>
</evidence>
<accession>A0A1I8M0Z0</accession>
<evidence type="ECO:0000256" key="3">
    <source>
        <dbReference type="ARBA" id="ARBA00004922"/>
    </source>
</evidence>
<evidence type="ECO:0000256" key="4">
    <source>
        <dbReference type="ARBA" id="ARBA00005432"/>
    </source>
</evidence>
<evidence type="ECO:0000256" key="6">
    <source>
        <dbReference type="ARBA" id="ARBA00022679"/>
    </source>
</evidence>
<name>A0A1I8M0Z0_MUSDO</name>
<dbReference type="VEuPathDB" id="VectorBase:MDOMA2_014998"/>
<evidence type="ECO:0000256" key="7">
    <source>
        <dbReference type="ARBA" id="ARBA00022692"/>
    </source>
</evidence>
<dbReference type="EC" id="2.5.1.87" evidence="5"/>
<evidence type="ECO:0000256" key="11">
    <source>
        <dbReference type="ARBA" id="ARBA00023136"/>
    </source>
</evidence>
<dbReference type="OrthoDB" id="19639at2759"/>
<evidence type="ECO:0000256" key="12">
    <source>
        <dbReference type="ARBA" id="ARBA00047353"/>
    </source>
</evidence>
<evidence type="ECO:0000256" key="1">
    <source>
        <dbReference type="ARBA" id="ARBA00001946"/>
    </source>
</evidence>
<dbReference type="PANTHER" id="PTHR21528">
    <property type="entry name" value="DEHYDRODOLICHYL DIPHOSPHATE SYNTHASE COMPLEX SUBUNIT NUS1"/>
    <property type="match status" value="1"/>
</dbReference>
<dbReference type="Gene3D" id="3.40.1180.10">
    <property type="entry name" value="Decaprenyl diphosphate synthase-like"/>
    <property type="match status" value="1"/>
</dbReference>
<dbReference type="EnsemblMetazoa" id="MDOA000152-RA">
    <property type="protein sequence ID" value="MDOA000152-PA"/>
    <property type="gene ID" value="MDOA000152"/>
</dbReference>
<evidence type="ECO:0000256" key="2">
    <source>
        <dbReference type="ARBA" id="ARBA00004586"/>
    </source>
</evidence>
<comment type="pathway">
    <text evidence="3">Protein modification; protein glycosylation.</text>
</comment>
<gene>
    <name evidence="13" type="primary">101897427</name>
</gene>
<proteinExistence type="inferred from homology"/>
<organism evidence="13">
    <name type="scientific">Musca domestica</name>
    <name type="common">House fly</name>
    <dbReference type="NCBI Taxonomy" id="7370"/>
    <lineage>
        <taxon>Eukaryota</taxon>
        <taxon>Metazoa</taxon>
        <taxon>Ecdysozoa</taxon>
        <taxon>Arthropoda</taxon>
        <taxon>Hexapoda</taxon>
        <taxon>Insecta</taxon>
        <taxon>Pterygota</taxon>
        <taxon>Neoptera</taxon>
        <taxon>Endopterygota</taxon>
        <taxon>Diptera</taxon>
        <taxon>Brachycera</taxon>
        <taxon>Muscomorpha</taxon>
        <taxon>Muscoidea</taxon>
        <taxon>Muscidae</taxon>
        <taxon>Musca</taxon>
    </lineage>
</organism>
<protein>
    <recommendedName>
        <fullName evidence="5">ditrans,polycis-polyprenyl diphosphate synthase [(2E,6E)-farnesyldiphosphate specific]</fullName>
        <ecNumber evidence="5">2.5.1.87</ecNumber>
    </recommendedName>
</protein>
<dbReference type="RefSeq" id="XP_005189278.2">
    <property type="nucleotide sequence ID" value="XM_005189221.4"/>
</dbReference>
<dbReference type="VEuPathDB" id="VectorBase:MDOA000152"/>
<dbReference type="InterPro" id="IPR038887">
    <property type="entry name" value="Nus1/NgBR"/>
</dbReference>
<dbReference type="InterPro" id="IPR036424">
    <property type="entry name" value="UPP_synth-like_sf"/>
</dbReference>
<keyword evidence="7" id="KW-0812">Transmembrane</keyword>
<evidence type="ECO:0000256" key="5">
    <source>
        <dbReference type="ARBA" id="ARBA00012596"/>
    </source>
</evidence>
<comment type="subcellular location">
    <subcellularLocation>
        <location evidence="2">Endoplasmic reticulum membrane</location>
    </subcellularLocation>
</comment>
<evidence type="ECO:0000256" key="8">
    <source>
        <dbReference type="ARBA" id="ARBA00022824"/>
    </source>
</evidence>
<dbReference type="PANTHER" id="PTHR21528:SF0">
    <property type="entry name" value="DEHYDRODOLICHYL DIPHOSPHATE SYNTHASE COMPLEX SUBUNIT NUS1"/>
    <property type="match status" value="1"/>
</dbReference>
<dbReference type="GO" id="GO:0045547">
    <property type="term" value="F:ditrans,polycis-polyprenyl diphosphate synthase [(2E,6E)-farnesyl diphosphate specific] activity"/>
    <property type="evidence" value="ECO:0007669"/>
    <property type="project" value="UniProtKB-EC"/>
</dbReference>
<comment type="similarity">
    <text evidence="4">Belongs to the UPP synthase family.</text>
</comment>
<dbReference type="SUPFAM" id="SSF64005">
    <property type="entry name" value="Undecaprenyl diphosphate synthase"/>
    <property type="match status" value="1"/>
</dbReference>
<dbReference type="STRING" id="7370.A0A1I8M0Z0"/>
<comment type="cofactor">
    <cofactor evidence="1">
        <name>Mg(2+)</name>
        <dbReference type="ChEBI" id="CHEBI:18420"/>
    </cofactor>
</comment>